<comment type="caution">
    <text evidence="3">The sequence shown here is derived from an EMBL/GenBank/DDBJ whole genome shotgun (WGS) entry which is preliminary data.</text>
</comment>
<dbReference type="CDD" id="cd00144">
    <property type="entry name" value="MPP_PPP_family"/>
    <property type="match status" value="1"/>
</dbReference>
<reference evidence="3 4" key="1">
    <citation type="journal article" date="2021" name="Sci. Rep.">
        <title>The genome of the diatom Chaetoceros tenuissimus carries an ancient integrated fragment of an extant virus.</title>
        <authorList>
            <person name="Hongo Y."/>
            <person name="Kimura K."/>
            <person name="Takaki Y."/>
            <person name="Yoshida Y."/>
            <person name="Baba S."/>
            <person name="Kobayashi G."/>
            <person name="Nagasaki K."/>
            <person name="Hano T."/>
            <person name="Tomaru Y."/>
        </authorList>
    </citation>
    <scope>NUCLEOTIDE SEQUENCE [LARGE SCALE GENOMIC DNA]</scope>
    <source>
        <strain evidence="3 4">NIES-3715</strain>
    </source>
</reference>
<evidence type="ECO:0000256" key="1">
    <source>
        <dbReference type="SAM" id="Phobius"/>
    </source>
</evidence>
<sequence length="377" mass="42989">MNRTKQSLSKAFKNWRNGRSFPFQAPSVFAFMFLGFSTSTVFAFSNHSVFDRETVYHNKAKQSSKFVIATSAVKPEVAKLQTFSNSIELDRTYGTDVDLHFQKHKELPFPKIKHDSLDRLLQENKSIEKDATEKILVIGDVHGCLNELKALVKKASNEHNDGKEFCALILVGDLCNKGPFSAEVIQYVRNQKSWFSVRGNHDNAALMAALGDEKRREKEHYQWVKKLSDEDITWMSQLPYTIRIPKHRLNMNNPSLYDRDVIIVHAGLIPRVGLDQQDVKTMTTIREVTHESCNSNKDSKYFYYDKKIHSSNSKPWASVWNGEHVIFGHDAKRGIQQENYATGLDSGACYGKFLTGIILPGNTMISIEAERVHCPIN</sequence>
<dbReference type="InterPro" id="IPR029052">
    <property type="entry name" value="Metallo-depent_PP-like"/>
</dbReference>
<feature type="domain" description="Calcineurin-like phosphoesterase" evidence="2">
    <location>
        <begin position="134"/>
        <end position="329"/>
    </location>
</feature>
<keyword evidence="1" id="KW-0472">Membrane</keyword>
<dbReference type="GO" id="GO:0016791">
    <property type="term" value="F:phosphatase activity"/>
    <property type="evidence" value="ECO:0007669"/>
    <property type="project" value="TreeGrafter"/>
</dbReference>
<dbReference type="Gene3D" id="3.60.21.10">
    <property type="match status" value="1"/>
</dbReference>
<dbReference type="GO" id="GO:0006798">
    <property type="term" value="P:polyphosphate catabolic process"/>
    <property type="evidence" value="ECO:0007669"/>
    <property type="project" value="TreeGrafter"/>
</dbReference>
<dbReference type="GO" id="GO:0000298">
    <property type="term" value="F:endopolyphosphatase activity"/>
    <property type="evidence" value="ECO:0007669"/>
    <property type="project" value="TreeGrafter"/>
</dbReference>
<dbReference type="EMBL" id="BLLK01000013">
    <property type="protein sequence ID" value="GFH43677.1"/>
    <property type="molecule type" value="Genomic_DNA"/>
</dbReference>
<name>A0AAD3CCT9_9STRA</name>
<accession>A0AAD3CCT9</accession>
<dbReference type="PANTHER" id="PTHR42850">
    <property type="entry name" value="METALLOPHOSPHOESTERASE"/>
    <property type="match status" value="1"/>
</dbReference>
<keyword evidence="1" id="KW-1133">Transmembrane helix</keyword>
<keyword evidence="1" id="KW-0812">Transmembrane</keyword>
<evidence type="ECO:0000259" key="2">
    <source>
        <dbReference type="Pfam" id="PF00149"/>
    </source>
</evidence>
<dbReference type="AlphaFoldDB" id="A0AAD3CCT9"/>
<gene>
    <name evidence="3" type="ORF">CTEN210_00150</name>
</gene>
<keyword evidence="4" id="KW-1185">Reference proteome</keyword>
<dbReference type="Proteomes" id="UP001054902">
    <property type="component" value="Unassembled WGS sequence"/>
</dbReference>
<evidence type="ECO:0000313" key="3">
    <source>
        <dbReference type="EMBL" id="GFH43677.1"/>
    </source>
</evidence>
<dbReference type="InterPro" id="IPR004843">
    <property type="entry name" value="Calcineurin-like_PHP"/>
</dbReference>
<dbReference type="PANTHER" id="PTHR42850:SF4">
    <property type="entry name" value="ZINC-DEPENDENT ENDOPOLYPHOSPHATASE"/>
    <property type="match status" value="1"/>
</dbReference>
<proteinExistence type="predicted"/>
<evidence type="ECO:0000313" key="4">
    <source>
        <dbReference type="Proteomes" id="UP001054902"/>
    </source>
</evidence>
<protein>
    <recommendedName>
        <fullName evidence="2">Calcineurin-like phosphoesterase domain-containing protein</fullName>
    </recommendedName>
</protein>
<organism evidence="3 4">
    <name type="scientific">Chaetoceros tenuissimus</name>
    <dbReference type="NCBI Taxonomy" id="426638"/>
    <lineage>
        <taxon>Eukaryota</taxon>
        <taxon>Sar</taxon>
        <taxon>Stramenopiles</taxon>
        <taxon>Ochrophyta</taxon>
        <taxon>Bacillariophyta</taxon>
        <taxon>Coscinodiscophyceae</taxon>
        <taxon>Chaetocerotophycidae</taxon>
        <taxon>Chaetocerotales</taxon>
        <taxon>Chaetocerotaceae</taxon>
        <taxon>Chaetoceros</taxon>
    </lineage>
</organism>
<feature type="transmembrane region" description="Helical" evidence="1">
    <location>
        <begin position="21"/>
        <end position="44"/>
    </location>
</feature>
<dbReference type="InterPro" id="IPR050126">
    <property type="entry name" value="Ap4A_hydrolase"/>
</dbReference>
<dbReference type="Pfam" id="PF00149">
    <property type="entry name" value="Metallophos"/>
    <property type="match status" value="1"/>
</dbReference>
<dbReference type="GO" id="GO:0005737">
    <property type="term" value="C:cytoplasm"/>
    <property type="evidence" value="ECO:0007669"/>
    <property type="project" value="TreeGrafter"/>
</dbReference>
<dbReference type="SUPFAM" id="SSF56300">
    <property type="entry name" value="Metallo-dependent phosphatases"/>
    <property type="match status" value="1"/>
</dbReference>